<accession>A0A9P7FS51</accession>
<reference evidence="3" key="1">
    <citation type="submission" date="2021-02" db="EMBL/GenBank/DDBJ databases">
        <authorList>
            <person name="Nieuwenhuis M."/>
            <person name="Van De Peppel L.J.J."/>
        </authorList>
    </citation>
    <scope>NUCLEOTIDE SEQUENCE</scope>
    <source>
        <strain evidence="3">D49</strain>
    </source>
</reference>
<protein>
    <recommendedName>
        <fullName evidence="2">Fungal-type protein kinase domain-containing protein</fullName>
    </recommendedName>
</protein>
<dbReference type="GO" id="GO:0004672">
    <property type="term" value="F:protein kinase activity"/>
    <property type="evidence" value="ECO:0007669"/>
    <property type="project" value="InterPro"/>
</dbReference>
<dbReference type="Pfam" id="PF17667">
    <property type="entry name" value="Pkinase_fungal"/>
    <property type="match status" value="1"/>
</dbReference>
<evidence type="ECO:0000256" key="1">
    <source>
        <dbReference type="SAM" id="Coils"/>
    </source>
</evidence>
<sequence length="658" mass="74493">MPDSQIAYSAGTETPLKFSPATTMGRLPSLAQEGLEAVEKIIPFLRMVSTESLLKKFTPDKDVATVLQTLKQNGTYGGGAWTKFPDPNSGKILERDLYEPFVETANEIASAFGRSTVNAVWINRANKTPESSIKGAAKIRPDCLSATSPELAELDSQIRELENELEALTRNTHAYVKAAKLAEISSKKNKLLQKLNLWWRQAQVPMEWKLEENEEPLQPSDPVVLQALSYMRWMLAEQLDRRFVLGLIVCYNQLTILFSDRSGTLMANSPINIHEKPLDFIRVIGGIRCMSPEQLGWDTRMLLYKNVDQTIVPSYNAGADYKGVYGDTHYHLHWVIDVTVNRKVEQFLTARIISSVRAQGMCGRATLVFEVIKYNERSNPRKTWILKRYWRPNNDPEDPAYPTEGQFYEILGHDAKDLRPKFDFTYHDITTSGGQVDNTFSTIRAGITSGLPHSKSIAPHGKLVQEDEPEAELSLHVKITDPSLAEPMVPHSRYEPVDRVHNQILLPTGIHIKHFCHIRELLRVFLHDHHRAHEKGVIHRDVSIGNLMIFLRNADDFKDTFGRLIDFDHAKRVSGTIALPRNDYPEQILESTQVQVRYSTNFEVTTDTAQKACDYVGMLSAAYLEDVTKFMVQFQSTQKEGALTPADLGWFDGVSQPV</sequence>
<comment type="caution">
    <text evidence="3">The sequence shown here is derived from an EMBL/GenBank/DDBJ whole genome shotgun (WGS) entry which is preliminary data.</text>
</comment>
<dbReference type="PANTHER" id="PTHR38248">
    <property type="entry name" value="FUNK1 6"/>
    <property type="match status" value="1"/>
</dbReference>
<dbReference type="InterPro" id="IPR008266">
    <property type="entry name" value="Tyr_kinase_AS"/>
</dbReference>
<reference evidence="3" key="2">
    <citation type="submission" date="2021-10" db="EMBL/GenBank/DDBJ databases">
        <title>Phylogenomics reveals ancestral predisposition of the termite-cultivated fungus Termitomyces towards a domesticated lifestyle.</title>
        <authorList>
            <person name="Auxier B."/>
            <person name="Grum-Grzhimaylo A."/>
            <person name="Cardenas M.E."/>
            <person name="Lodge J.D."/>
            <person name="Laessoe T."/>
            <person name="Pedersen O."/>
            <person name="Smith M.E."/>
            <person name="Kuyper T.W."/>
            <person name="Franco-Molano E.A."/>
            <person name="Baroni T.J."/>
            <person name="Aanen D.K."/>
        </authorList>
    </citation>
    <scope>NUCLEOTIDE SEQUENCE</scope>
    <source>
        <strain evidence="3">D49</strain>
    </source>
</reference>
<dbReference type="PROSITE" id="PS00109">
    <property type="entry name" value="PROTEIN_KINASE_TYR"/>
    <property type="match status" value="1"/>
</dbReference>
<dbReference type="PANTHER" id="PTHR38248:SF2">
    <property type="entry name" value="FUNK1 11"/>
    <property type="match status" value="1"/>
</dbReference>
<dbReference type="EMBL" id="JABCKI010005988">
    <property type="protein sequence ID" value="KAG5636006.1"/>
    <property type="molecule type" value="Genomic_DNA"/>
</dbReference>
<keyword evidence="4" id="KW-1185">Reference proteome</keyword>
<name>A0A9P7FS51_9AGAR</name>
<dbReference type="InterPro" id="IPR040976">
    <property type="entry name" value="Pkinase_fungal"/>
</dbReference>
<dbReference type="OrthoDB" id="312874at2759"/>
<feature type="domain" description="Fungal-type protein kinase" evidence="2">
    <location>
        <begin position="188"/>
        <end position="574"/>
    </location>
</feature>
<proteinExistence type="predicted"/>
<evidence type="ECO:0000313" key="4">
    <source>
        <dbReference type="Proteomes" id="UP000717328"/>
    </source>
</evidence>
<evidence type="ECO:0000259" key="2">
    <source>
        <dbReference type="Pfam" id="PF17667"/>
    </source>
</evidence>
<dbReference type="SUPFAM" id="SSF56112">
    <property type="entry name" value="Protein kinase-like (PK-like)"/>
    <property type="match status" value="1"/>
</dbReference>
<dbReference type="Proteomes" id="UP000717328">
    <property type="component" value="Unassembled WGS sequence"/>
</dbReference>
<gene>
    <name evidence="3" type="ORF">H0H81_009386</name>
</gene>
<feature type="coiled-coil region" evidence="1">
    <location>
        <begin position="151"/>
        <end position="178"/>
    </location>
</feature>
<organism evidence="3 4">
    <name type="scientific">Sphagnurus paluster</name>
    <dbReference type="NCBI Taxonomy" id="117069"/>
    <lineage>
        <taxon>Eukaryota</taxon>
        <taxon>Fungi</taxon>
        <taxon>Dikarya</taxon>
        <taxon>Basidiomycota</taxon>
        <taxon>Agaricomycotina</taxon>
        <taxon>Agaricomycetes</taxon>
        <taxon>Agaricomycetidae</taxon>
        <taxon>Agaricales</taxon>
        <taxon>Tricholomatineae</taxon>
        <taxon>Lyophyllaceae</taxon>
        <taxon>Sphagnurus</taxon>
    </lineage>
</organism>
<keyword evidence="1" id="KW-0175">Coiled coil</keyword>
<dbReference type="AlphaFoldDB" id="A0A9P7FS51"/>
<dbReference type="InterPro" id="IPR011009">
    <property type="entry name" value="Kinase-like_dom_sf"/>
</dbReference>
<evidence type="ECO:0000313" key="3">
    <source>
        <dbReference type="EMBL" id="KAG5636006.1"/>
    </source>
</evidence>